<organism evidence="2 3">
    <name type="scientific">Luteibacter flocculans</name>
    <dbReference type="NCBI Taxonomy" id="2780091"/>
    <lineage>
        <taxon>Bacteria</taxon>
        <taxon>Pseudomonadati</taxon>
        <taxon>Pseudomonadota</taxon>
        <taxon>Gammaproteobacteria</taxon>
        <taxon>Lysobacterales</taxon>
        <taxon>Rhodanobacteraceae</taxon>
        <taxon>Luteibacter</taxon>
    </lineage>
</organism>
<keyword evidence="3" id="KW-1185">Reference proteome</keyword>
<evidence type="ECO:0000256" key="1">
    <source>
        <dbReference type="SAM" id="MobiDB-lite"/>
    </source>
</evidence>
<evidence type="ECO:0000313" key="2">
    <source>
        <dbReference type="EMBL" id="URL60269.1"/>
    </source>
</evidence>
<feature type="region of interest" description="Disordered" evidence="1">
    <location>
        <begin position="1"/>
        <end position="29"/>
    </location>
</feature>
<dbReference type="Proteomes" id="UP001056681">
    <property type="component" value="Chromosome"/>
</dbReference>
<name>A0ABY4T5T7_9GAMM</name>
<proteinExistence type="predicted"/>
<reference evidence="2" key="1">
    <citation type="submission" date="2020-10" db="EMBL/GenBank/DDBJ databases">
        <title>Whole-genome sequence of Luteibacter sp. EIF3.</title>
        <authorList>
            <person name="Friedrich I."/>
            <person name="Hertel R."/>
            <person name="Daniel R."/>
        </authorList>
    </citation>
    <scope>NUCLEOTIDE SEQUENCE</scope>
    <source>
        <strain evidence="2">EIF3</strain>
    </source>
</reference>
<sequence>MTGGTNTTNNINQQTLNGTMSNTEASDTVSGGNVVSGTAFGNAAGLPTVIQNSGNNVLIQNSTIVTVRMNP</sequence>
<accession>A0ABY4T5T7</accession>
<gene>
    <name evidence="2" type="ORF">IM816_04110</name>
</gene>
<protein>
    <submittedName>
        <fullName evidence="2">Uncharacterized protein</fullName>
    </submittedName>
</protein>
<evidence type="ECO:0000313" key="3">
    <source>
        <dbReference type="Proteomes" id="UP001056681"/>
    </source>
</evidence>
<dbReference type="EMBL" id="CP063231">
    <property type="protein sequence ID" value="URL60269.1"/>
    <property type="molecule type" value="Genomic_DNA"/>
</dbReference>
<feature type="compositionally biased region" description="Polar residues" evidence="1">
    <location>
        <begin position="20"/>
        <end position="29"/>
    </location>
</feature>
<feature type="compositionally biased region" description="Low complexity" evidence="1">
    <location>
        <begin position="1"/>
        <end position="19"/>
    </location>
</feature>